<name>A0A392TRP8_9FABA</name>
<evidence type="ECO:0000313" key="1">
    <source>
        <dbReference type="EMBL" id="MCI62806.1"/>
    </source>
</evidence>
<evidence type="ECO:0000313" key="2">
    <source>
        <dbReference type="Proteomes" id="UP000265520"/>
    </source>
</evidence>
<dbReference type="AlphaFoldDB" id="A0A392TRP8"/>
<keyword evidence="2" id="KW-1185">Reference proteome</keyword>
<reference evidence="1 2" key="1">
    <citation type="journal article" date="2018" name="Front. Plant Sci.">
        <title>Red Clover (Trifolium pratense) and Zigzag Clover (T. medium) - A Picture of Genomic Similarities and Differences.</title>
        <authorList>
            <person name="Dluhosova J."/>
            <person name="Istvanek J."/>
            <person name="Nedelnik J."/>
            <person name="Repkova J."/>
        </authorList>
    </citation>
    <scope>NUCLEOTIDE SEQUENCE [LARGE SCALE GENOMIC DNA]</scope>
    <source>
        <strain evidence="2">cv. 10/8</strain>
        <tissue evidence="1">Leaf</tissue>
    </source>
</reference>
<dbReference type="EMBL" id="LXQA010625744">
    <property type="protein sequence ID" value="MCI62806.1"/>
    <property type="molecule type" value="Genomic_DNA"/>
</dbReference>
<feature type="non-terminal residue" evidence="1">
    <location>
        <position position="29"/>
    </location>
</feature>
<dbReference type="Proteomes" id="UP000265520">
    <property type="component" value="Unassembled WGS sequence"/>
</dbReference>
<comment type="caution">
    <text evidence="1">The sequence shown here is derived from an EMBL/GenBank/DDBJ whole genome shotgun (WGS) entry which is preliminary data.</text>
</comment>
<protein>
    <submittedName>
        <fullName evidence="1">Uncharacterized protein</fullName>
    </submittedName>
</protein>
<organism evidence="1 2">
    <name type="scientific">Trifolium medium</name>
    <dbReference type="NCBI Taxonomy" id="97028"/>
    <lineage>
        <taxon>Eukaryota</taxon>
        <taxon>Viridiplantae</taxon>
        <taxon>Streptophyta</taxon>
        <taxon>Embryophyta</taxon>
        <taxon>Tracheophyta</taxon>
        <taxon>Spermatophyta</taxon>
        <taxon>Magnoliopsida</taxon>
        <taxon>eudicotyledons</taxon>
        <taxon>Gunneridae</taxon>
        <taxon>Pentapetalae</taxon>
        <taxon>rosids</taxon>
        <taxon>fabids</taxon>
        <taxon>Fabales</taxon>
        <taxon>Fabaceae</taxon>
        <taxon>Papilionoideae</taxon>
        <taxon>50 kb inversion clade</taxon>
        <taxon>NPAAA clade</taxon>
        <taxon>Hologalegina</taxon>
        <taxon>IRL clade</taxon>
        <taxon>Trifolieae</taxon>
        <taxon>Trifolium</taxon>
    </lineage>
</organism>
<sequence>MNQPAQPTVMETPVLTTLTSPGGYSMATL</sequence>
<proteinExistence type="predicted"/>
<accession>A0A392TRP8</accession>